<evidence type="ECO:0000256" key="5">
    <source>
        <dbReference type="ARBA" id="ARBA00023242"/>
    </source>
</evidence>
<evidence type="ECO:0000256" key="4">
    <source>
        <dbReference type="ARBA" id="ARBA00023163"/>
    </source>
</evidence>
<keyword evidence="9" id="KW-1185">Reference proteome</keyword>
<dbReference type="AlphaFoldDB" id="A0A8M1K8Z0"/>
<accession>A0A8M1K8Z0</accession>
<proteinExistence type="predicted"/>
<feature type="region of interest" description="Disordered" evidence="6">
    <location>
        <begin position="92"/>
        <end position="116"/>
    </location>
</feature>
<keyword evidence="4" id="KW-0804">Transcription</keyword>
<organism evidence="9 10">
    <name type="scientific">Clupea harengus</name>
    <name type="common">Atlantic herring</name>
    <dbReference type="NCBI Taxonomy" id="7950"/>
    <lineage>
        <taxon>Eukaryota</taxon>
        <taxon>Metazoa</taxon>
        <taxon>Chordata</taxon>
        <taxon>Craniata</taxon>
        <taxon>Vertebrata</taxon>
        <taxon>Euteleostomi</taxon>
        <taxon>Actinopterygii</taxon>
        <taxon>Neopterygii</taxon>
        <taxon>Teleostei</taxon>
        <taxon>Clupei</taxon>
        <taxon>Clupeiformes</taxon>
        <taxon>Clupeoidei</taxon>
        <taxon>Clupeidae</taxon>
        <taxon>Clupea</taxon>
    </lineage>
</organism>
<feature type="compositionally biased region" description="Polar residues" evidence="6">
    <location>
        <begin position="276"/>
        <end position="285"/>
    </location>
</feature>
<dbReference type="InterPro" id="IPR050370">
    <property type="entry name" value="HES_HEY"/>
</dbReference>
<dbReference type="KEGG" id="char:105911244"/>
<dbReference type="CDD" id="cd11462">
    <property type="entry name" value="bHLH-O_HES7"/>
    <property type="match status" value="1"/>
</dbReference>
<dbReference type="PROSITE" id="PS50888">
    <property type="entry name" value="BHLH"/>
    <property type="match status" value="1"/>
</dbReference>
<dbReference type="InterPro" id="IPR011598">
    <property type="entry name" value="bHLH_dom"/>
</dbReference>
<dbReference type="GO" id="GO:0005634">
    <property type="term" value="C:nucleus"/>
    <property type="evidence" value="ECO:0007669"/>
    <property type="project" value="UniProtKB-SubCell"/>
</dbReference>
<feature type="region of interest" description="Disordered" evidence="6">
    <location>
        <begin position="164"/>
        <end position="285"/>
    </location>
</feature>
<dbReference type="OrthoDB" id="690068at2759"/>
<keyword evidence="3" id="KW-0805">Transcription regulation</keyword>
<dbReference type="GO" id="GO:0046983">
    <property type="term" value="F:protein dimerization activity"/>
    <property type="evidence" value="ECO:0007669"/>
    <property type="project" value="InterPro"/>
</dbReference>
<evidence type="ECO:0000259" key="8">
    <source>
        <dbReference type="PROSITE" id="PS51054"/>
    </source>
</evidence>
<evidence type="ECO:0000313" key="9">
    <source>
        <dbReference type="Proteomes" id="UP000515152"/>
    </source>
</evidence>
<dbReference type="CTD" id="445409"/>
<dbReference type="GO" id="GO:0006355">
    <property type="term" value="P:regulation of DNA-templated transcription"/>
    <property type="evidence" value="ECO:0007669"/>
    <property type="project" value="InterPro"/>
</dbReference>
<evidence type="ECO:0000259" key="7">
    <source>
        <dbReference type="PROSITE" id="PS50888"/>
    </source>
</evidence>
<name>A0A8M1K8Z0_CLUHA</name>
<evidence type="ECO:0000256" key="1">
    <source>
        <dbReference type="ARBA" id="ARBA00004123"/>
    </source>
</evidence>
<dbReference type="InterPro" id="IPR032644">
    <property type="entry name" value="HES-7_bHLH-O"/>
</dbReference>
<evidence type="ECO:0000313" key="10">
    <source>
        <dbReference type="RefSeq" id="XP_042558698.1"/>
    </source>
</evidence>
<dbReference type="PANTHER" id="PTHR10985">
    <property type="entry name" value="BASIC HELIX-LOOP-HELIX TRANSCRIPTION FACTOR, HES-RELATED"/>
    <property type="match status" value="1"/>
</dbReference>
<feature type="compositionally biased region" description="Polar residues" evidence="6">
    <location>
        <begin position="177"/>
        <end position="199"/>
    </location>
</feature>
<sequence>MDVNKTKCLKRVLKPVIEKKRRDRINLNLNELRMLLLRCTKDTRLQNPKLEKAEILDLAVQYLRRDTERHSKINGKSKSMFYSKVIESRKKNIQEPVAQHSLDEDVNPERSTPGHQTLHAQFSPIYTAGFHQCLSKVSSYMTTTDSSEADSDVTKLKVCLDGHLTSSGRRGHGKEQQLPTNDAPTSRLSDSPLMSQQLTPPHSPFFSCSSSTHSPPPPPPSLSHGPSFSHNTSLHSFDIDQRSPSSSSPAPAFPHLSRLTTSQSPSPIWRPAVSYPTGSTWRPWN</sequence>
<dbReference type="Pfam" id="PF00010">
    <property type="entry name" value="HLH"/>
    <property type="match status" value="1"/>
</dbReference>
<keyword evidence="2" id="KW-0678">Repressor</keyword>
<comment type="subcellular location">
    <subcellularLocation>
        <location evidence="1">Nucleus</location>
    </subcellularLocation>
</comment>
<keyword evidence="5" id="KW-0539">Nucleus</keyword>
<reference evidence="10" key="1">
    <citation type="submission" date="2025-08" db="UniProtKB">
        <authorList>
            <consortium name="RefSeq"/>
        </authorList>
    </citation>
    <scope>IDENTIFICATION</scope>
</reference>
<gene>
    <name evidence="10" type="primary">her11</name>
</gene>
<feature type="compositionally biased region" description="Low complexity" evidence="6">
    <location>
        <begin position="204"/>
        <end position="213"/>
    </location>
</feature>
<dbReference type="InterPro" id="IPR003650">
    <property type="entry name" value="Orange_dom"/>
</dbReference>
<dbReference type="SMART" id="SM00353">
    <property type="entry name" value="HLH"/>
    <property type="match status" value="1"/>
</dbReference>
<evidence type="ECO:0000256" key="3">
    <source>
        <dbReference type="ARBA" id="ARBA00023015"/>
    </source>
</evidence>
<dbReference type="Proteomes" id="UP000515152">
    <property type="component" value="Chromosome 20"/>
</dbReference>
<evidence type="ECO:0000256" key="6">
    <source>
        <dbReference type="SAM" id="MobiDB-lite"/>
    </source>
</evidence>
<dbReference type="GeneID" id="105911244"/>
<feature type="domain" description="BHLH" evidence="7">
    <location>
        <begin position="9"/>
        <end position="66"/>
    </location>
</feature>
<feature type="domain" description="Orange" evidence="8">
    <location>
        <begin position="126"/>
        <end position="164"/>
    </location>
</feature>
<dbReference type="RefSeq" id="XP_042558698.1">
    <property type="nucleotide sequence ID" value="XM_042702764.1"/>
</dbReference>
<dbReference type="PROSITE" id="PS51054">
    <property type="entry name" value="ORANGE"/>
    <property type="match status" value="1"/>
</dbReference>
<dbReference type="GO" id="GO:0003677">
    <property type="term" value="F:DNA binding"/>
    <property type="evidence" value="ECO:0007669"/>
    <property type="project" value="InterPro"/>
</dbReference>
<protein>
    <submittedName>
        <fullName evidence="10">Hairy-related 11</fullName>
    </submittedName>
</protein>
<evidence type="ECO:0000256" key="2">
    <source>
        <dbReference type="ARBA" id="ARBA00022491"/>
    </source>
</evidence>